<dbReference type="Pfam" id="PF07321">
    <property type="entry name" value="YscO"/>
    <property type="match status" value="1"/>
</dbReference>
<organism evidence="2 3">
    <name type="scientific">Pseudothauera rhizosphaerae</name>
    <dbReference type="NCBI Taxonomy" id="2565932"/>
    <lineage>
        <taxon>Bacteria</taxon>
        <taxon>Pseudomonadati</taxon>
        <taxon>Pseudomonadota</taxon>
        <taxon>Betaproteobacteria</taxon>
        <taxon>Rhodocyclales</taxon>
        <taxon>Zoogloeaceae</taxon>
        <taxon>Pseudothauera</taxon>
    </lineage>
</organism>
<evidence type="ECO:0008006" key="4">
    <source>
        <dbReference type="Google" id="ProtNLM"/>
    </source>
</evidence>
<feature type="coiled-coil region" evidence="1">
    <location>
        <begin position="81"/>
        <end position="112"/>
    </location>
</feature>
<keyword evidence="1" id="KW-0175">Coiled coil</keyword>
<accession>A0A4S4AE15</accession>
<evidence type="ECO:0000256" key="1">
    <source>
        <dbReference type="SAM" id="Coils"/>
    </source>
</evidence>
<keyword evidence="3" id="KW-1185">Reference proteome</keyword>
<dbReference type="InterPro" id="IPR009929">
    <property type="entry name" value="T3SS_YscO"/>
</dbReference>
<comment type="caution">
    <text evidence="2">The sequence shown here is derived from an EMBL/GenBank/DDBJ whole genome shotgun (WGS) entry which is preliminary data.</text>
</comment>
<dbReference type="Gene3D" id="1.10.287.1700">
    <property type="match status" value="1"/>
</dbReference>
<proteinExistence type="predicted"/>
<evidence type="ECO:0000313" key="3">
    <source>
        <dbReference type="Proteomes" id="UP000307956"/>
    </source>
</evidence>
<dbReference type="Proteomes" id="UP000307956">
    <property type="component" value="Unassembled WGS sequence"/>
</dbReference>
<dbReference type="EMBL" id="SSOD01000018">
    <property type="protein sequence ID" value="THF57267.1"/>
    <property type="molecule type" value="Genomic_DNA"/>
</dbReference>
<dbReference type="InterPro" id="IPR053716">
    <property type="entry name" value="Flag_assembly_chemotaxis_eff"/>
</dbReference>
<sequence>MSMLHELLRLKEHRENKAEMAVSGCRMALAEAVQQEETARGSLVEYRHWSVEQERGMYAAVCRRVVRARDLEWLREDVLMLRVKERDLEDVLHQREKQRDEADHRLQDAREVHRLASRVKEKFIQLVEVQSEEIRLESERKEDVEMEDLYAVRKEREDWGGGGDD</sequence>
<dbReference type="RefSeq" id="WP_136386472.1">
    <property type="nucleotide sequence ID" value="NZ_SSOD01000018.1"/>
</dbReference>
<name>A0A4S4AE15_9RHOO</name>
<protein>
    <recommendedName>
        <fullName evidence="4">Type III secretion protein YscO</fullName>
    </recommendedName>
</protein>
<dbReference type="AlphaFoldDB" id="A0A4S4AE15"/>
<evidence type="ECO:0000313" key="2">
    <source>
        <dbReference type="EMBL" id="THF57267.1"/>
    </source>
</evidence>
<dbReference type="OrthoDB" id="8912010at2"/>
<reference evidence="2 3" key="1">
    <citation type="submission" date="2019-04" db="EMBL/GenBank/DDBJ databases">
        <title>Azoarcus rhizosphaerae sp. nov. isolated from rhizosphere of Ficus religiosa.</title>
        <authorList>
            <person name="Lin S.-Y."/>
            <person name="Hameed A."/>
            <person name="Hsu Y.-H."/>
            <person name="Young C.-C."/>
        </authorList>
    </citation>
    <scope>NUCLEOTIDE SEQUENCE [LARGE SCALE GENOMIC DNA]</scope>
    <source>
        <strain evidence="2 3">CC-YHH848</strain>
    </source>
</reference>
<gene>
    <name evidence="2" type="ORF">E6O51_18395</name>
</gene>